<proteinExistence type="inferred from homology"/>
<gene>
    <name evidence="4" type="ORF">GNLVRS02_ARAD1C00352g</name>
</gene>
<organism evidence="4">
    <name type="scientific">Blastobotrys adeninivorans</name>
    <name type="common">Yeast</name>
    <name type="synonym">Arxula adeninivorans</name>
    <dbReference type="NCBI Taxonomy" id="409370"/>
    <lineage>
        <taxon>Eukaryota</taxon>
        <taxon>Fungi</taxon>
        <taxon>Dikarya</taxon>
        <taxon>Ascomycota</taxon>
        <taxon>Saccharomycotina</taxon>
        <taxon>Dipodascomycetes</taxon>
        <taxon>Dipodascales</taxon>
        <taxon>Trichomonascaceae</taxon>
        <taxon>Blastobotrys</taxon>
    </lineage>
</organism>
<dbReference type="AlphaFoldDB" id="A0A060SZF6"/>
<dbReference type="Pfam" id="PF01557">
    <property type="entry name" value="FAA_hydrolase"/>
    <property type="match status" value="1"/>
</dbReference>
<evidence type="ECO:0000259" key="3">
    <source>
        <dbReference type="Pfam" id="PF01557"/>
    </source>
</evidence>
<reference evidence="4" key="2">
    <citation type="submission" date="2014-06" db="EMBL/GenBank/DDBJ databases">
        <title>The complete genome of Blastobotrys (Arxula) adeninivorans LS3 - a yeast of biotechnological interest.</title>
        <authorList>
            <person name="Kunze G."/>
            <person name="Gaillardin C."/>
            <person name="Czernicka M."/>
            <person name="Durrens P."/>
            <person name="Martin T."/>
            <person name="Boer E."/>
            <person name="Gabaldon T."/>
            <person name="Cruz J."/>
            <person name="Talla E."/>
            <person name="Marck C."/>
            <person name="Goffeau A."/>
            <person name="Barbe V."/>
            <person name="Baret P."/>
            <person name="Baronian K."/>
            <person name="Beier S."/>
            <person name="Bleykasten C."/>
            <person name="Bode R."/>
            <person name="Casaregola S."/>
            <person name="Despons L."/>
            <person name="Fairhead C."/>
            <person name="Giersberg M."/>
            <person name="Gierski P."/>
            <person name="Hahnel U."/>
            <person name="Hartmann A."/>
            <person name="Jankowska D."/>
            <person name="Jubin C."/>
            <person name="Jung P."/>
            <person name="Lafontaine I."/>
            <person name="Leh-Louis V."/>
            <person name="Lemaire M."/>
            <person name="Marcet-Houben M."/>
            <person name="Mascher M."/>
            <person name="Morel G."/>
            <person name="Richard G.-F."/>
            <person name="Riechen J."/>
            <person name="Sacerdot C."/>
            <person name="Sarkar A."/>
            <person name="Savel G."/>
            <person name="Schacherer J."/>
            <person name="Sherman D."/>
            <person name="Straub M.-L."/>
            <person name="Stein N."/>
            <person name="Thierry A."/>
            <person name="Trautwein-Schult A."/>
            <person name="Westhof E."/>
            <person name="Worch S."/>
            <person name="Dujon B."/>
            <person name="Souciet J.-L."/>
            <person name="Wincker P."/>
            <person name="Scholz U."/>
            <person name="Neuveglise N."/>
        </authorList>
    </citation>
    <scope>NUCLEOTIDE SEQUENCE</scope>
    <source>
        <strain evidence="4">LS3</strain>
    </source>
</reference>
<dbReference type="GO" id="GO:0050163">
    <property type="term" value="F:oxaloacetate tautomerase activity"/>
    <property type="evidence" value="ECO:0007669"/>
    <property type="project" value="UniProtKB-ARBA"/>
</dbReference>
<evidence type="ECO:0000313" key="4">
    <source>
        <dbReference type="EMBL" id="CDP33909.1"/>
    </source>
</evidence>
<feature type="domain" description="Fumarylacetoacetase-like C-terminal" evidence="3">
    <location>
        <begin position="77"/>
        <end position="284"/>
    </location>
</feature>
<dbReference type="InterPro" id="IPR036663">
    <property type="entry name" value="Fumarylacetoacetase_C_sf"/>
</dbReference>
<dbReference type="InterPro" id="IPR011234">
    <property type="entry name" value="Fumarylacetoacetase-like_C"/>
</dbReference>
<dbReference type="Gene3D" id="3.90.850.10">
    <property type="entry name" value="Fumarylacetoacetase-like, C-terminal domain"/>
    <property type="match status" value="1"/>
</dbReference>
<keyword evidence="2" id="KW-0479">Metal-binding</keyword>
<dbReference type="PANTHER" id="PTHR11820:SF112">
    <property type="entry name" value="FUMARYLACETOACETATE HYDROLASE FAMILY PROTEIN (AFU_ORTHOLOGUE AFUA_1G02370)-RELATED"/>
    <property type="match status" value="1"/>
</dbReference>
<dbReference type="PANTHER" id="PTHR11820">
    <property type="entry name" value="ACYLPYRUVASE"/>
    <property type="match status" value="1"/>
</dbReference>
<evidence type="ECO:0000256" key="2">
    <source>
        <dbReference type="ARBA" id="ARBA00022723"/>
    </source>
</evidence>
<dbReference type="EMBL" id="HG937693">
    <property type="protein sequence ID" value="CDP33909.1"/>
    <property type="molecule type" value="Genomic_DNA"/>
</dbReference>
<sequence>MGDWTHLIRFEAQEDGQVHLGQLVDVSRDVGLDHLNNTPIQAYKVQGSVFNGKVDKNTTLTVKKLLAPLTADQCSYIRCVGLNYRDHAEEADLAIPKAPILFTKPRTALMGPYPDNLVIPKVAQDGTSDYEAELCVVIGKTGKDIKEEDALDHVAGYTCSNDVSARTLQFTTSQWSFSKGLDKSCPIGPVLVSKDAIPDPQVLNIKCFYNGNVEQDGNTKDMIFSVKQLIAYFSQGTTLEAGTVIVSGTPAGIGFMKKPRVTLEDKGDIRVYIDKIGTLVNKIVYE</sequence>
<comment type="similarity">
    <text evidence="1">Belongs to the FAH family.</text>
</comment>
<dbReference type="GO" id="GO:0006107">
    <property type="term" value="P:oxaloacetate metabolic process"/>
    <property type="evidence" value="ECO:0007669"/>
    <property type="project" value="UniProtKB-ARBA"/>
</dbReference>
<reference evidence="4" key="1">
    <citation type="submission" date="2014-02" db="EMBL/GenBank/DDBJ databases">
        <authorList>
            <person name="Genoscope - CEA"/>
        </authorList>
    </citation>
    <scope>NUCLEOTIDE SEQUENCE</scope>
    <source>
        <strain evidence="4">LS3</strain>
    </source>
</reference>
<protein>
    <submittedName>
        <fullName evidence="4">ARAD1C00352p</fullName>
    </submittedName>
</protein>
<name>A0A060SZF6_BLAAD</name>
<dbReference type="FunFam" id="3.90.850.10:FF:000002">
    <property type="entry name" value="2-hydroxyhepta-2,4-diene-1,7-dioate isomerase"/>
    <property type="match status" value="1"/>
</dbReference>
<accession>A0A060SZF6</accession>
<dbReference type="SUPFAM" id="SSF56529">
    <property type="entry name" value="FAH"/>
    <property type="match status" value="1"/>
</dbReference>
<dbReference type="GO" id="GO:0046872">
    <property type="term" value="F:metal ion binding"/>
    <property type="evidence" value="ECO:0007669"/>
    <property type="project" value="UniProtKB-KW"/>
</dbReference>
<evidence type="ECO:0000256" key="1">
    <source>
        <dbReference type="ARBA" id="ARBA00010211"/>
    </source>
</evidence>
<dbReference type="PhylomeDB" id="A0A060SZF6"/>